<evidence type="ECO:0000313" key="1">
    <source>
        <dbReference type="EMBL" id="TKC90844.1"/>
    </source>
</evidence>
<dbReference type="GO" id="GO:0003677">
    <property type="term" value="F:DNA binding"/>
    <property type="evidence" value="ECO:0007669"/>
    <property type="project" value="UniProtKB-KW"/>
</dbReference>
<protein>
    <submittedName>
        <fullName evidence="1">DNA-binding protein</fullName>
    </submittedName>
</protein>
<evidence type="ECO:0000313" key="2">
    <source>
        <dbReference type="Proteomes" id="UP000305539"/>
    </source>
</evidence>
<dbReference type="EMBL" id="SWJE01000003">
    <property type="protein sequence ID" value="TKC90844.1"/>
    <property type="molecule type" value="Genomic_DNA"/>
</dbReference>
<name>A0A4U1IB86_9BURK</name>
<comment type="caution">
    <text evidence="1">The sequence shown here is derived from an EMBL/GenBank/DDBJ whole genome shotgun (WGS) entry which is preliminary data.</text>
</comment>
<dbReference type="RefSeq" id="WP_136892960.1">
    <property type="nucleotide sequence ID" value="NZ_SWJE01000003.1"/>
</dbReference>
<keyword evidence="1" id="KW-0238">DNA-binding</keyword>
<dbReference type="OrthoDB" id="6615103at2"/>
<dbReference type="AlphaFoldDB" id="A0A4U1IB86"/>
<proteinExistence type="predicted"/>
<accession>A0A4U1IB86</accession>
<gene>
    <name evidence="1" type="ORF">FAZ69_05550</name>
</gene>
<reference evidence="1 2" key="1">
    <citation type="submission" date="2019-04" db="EMBL/GenBank/DDBJ databases">
        <title>Trinickia sp. 7GSK02, isolated from subtropical forest soil.</title>
        <authorList>
            <person name="Gao Z.-H."/>
            <person name="Qiu L.-H."/>
        </authorList>
    </citation>
    <scope>NUCLEOTIDE SEQUENCE [LARGE SCALE GENOMIC DNA]</scope>
    <source>
        <strain evidence="1 2">7GSK02</strain>
    </source>
</reference>
<dbReference type="Proteomes" id="UP000305539">
    <property type="component" value="Unassembled WGS sequence"/>
</dbReference>
<keyword evidence="2" id="KW-1185">Reference proteome</keyword>
<organism evidence="1 2">
    <name type="scientific">Trinickia terrae</name>
    <dbReference type="NCBI Taxonomy" id="2571161"/>
    <lineage>
        <taxon>Bacteria</taxon>
        <taxon>Pseudomonadati</taxon>
        <taxon>Pseudomonadota</taxon>
        <taxon>Betaproteobacteria</taxon>
        <taxon>Burkholderiales</taxon>
        <taxon>Burkholderiaceae</taxon>
        <taxon>Trinickia</taxon>
    </lineage>
</organism>
<sequence>MNTNQSRALFAVRPFLTTEELASLMAVRPQSIRKRYMETGSYHGVRPTKLPNRFLAWPSNAIQQLMGEVAA</sequence>